<dbReference type="AlphaFoldDB" id="A0A1B9IG81"/>
<accession>A0A1B9IG81</accession>
<reference evidence="3 4" key="1">
    <citation type="submission" date="2013-07" db="EMBL/GenBank/DDBJ databases">
        <title>The Genome Sequence of Kwoniella mangroviensis CBS10435.</title>
        <authorList>
            <consortium name="The Broad Institute Genome Sequencing Platform"/>
            <person name="Cuomo C."/>
            <person name="Litvintseva A."/>
            <person name="Chen Y."/>
            <person name="Heitman J."/>
            <person name="Sun S."/>
            <person name="Springer D."/>
            <person name="Dromer F."/>
            <person name="Young S.K."/>
            <person name="Zeng Q."/>
            <person name="Gargeya S."/>
            <person name="Fitzgerald M."/>
            <person name="Abouelleil A."/>
            <person name="Alvarado L."/>
            <person name="Berlin A.M."/>
            <person name="Chapman S.B."/>
            <person name="Dewar J."/>
            <person name="Goldberg J."/>
            <person name="Griggs A."/>
            <person name="Gujja S."/>
            <person name="Hansen M."/>
            <person name="Howarth C."/>
            <person name="Imamovic A."/>
            <person name="Larimer J."/>
            <person name="McCowan C."/>
            <person name="Murphy C."/>
            <person name="Pearson M."/>
            <person name="Priest M."/>
            <person name="Roberts A."/>
            <person name="Saif S."/>
            <person name="Shea T."/>
            <person name="Sykes S."/>
            <person name="Wortman J."/>
            <person name="Nusbaum C."/>
            <person name="Birren B."/>
        </authorList>
    </citation>
    <scope>NUCLEOTIDE SEQUENCE [LARGE SCALE GENOMIC DNA]</scope>
    <source>
        <strain evidence="3 4">CBS 10435</strain>
    </source>
</reference>
<evidence type="ECO:0000313" key="4">
    <source>
        <dbReference type="Proteomes" id="UP000092583"/>
    </source>
</evidence>
<gene>
    <name evidence="3" type="ORF">L486_08234</name>
</gene>
<evidence type="ECO:0000256" key="2">
    <source>
        <dbReference type="SAM" id="Phobius"/>
    </source>
</evidence>
<reference evidence="4" key="2">
    <citation type="submission" date="2013-12" db="EMBL/GenBank/DDBJ databases">
        <title>Evolution of pathogenesis and genome organization in the Tremellales.</title>
        <authorList>
            <person name="Cuomo C."/>
            <person name="Litvintseva A."/>
            <person name="Heitman J."/>
            <person name="Chen Y."/>
            <person name="Sun S."/>
            <person name="Springer D."/>
            <person name="Dromer F."/>
            <person name="Young S."/>
            <person name="Zeng Q."/>
            <person name="Chapman S."/>
            <person name="Gujja S."/>
            <person name="Saif S."/>
            <person name="Birren B."/>
        </authorList>
    </citation>
    <scope>NUCLEOTIDE SEQUENCE [LARGE SCALE GENOMIC DNA]</scope>
    <source>
        <strain evidence="4">CBS 10435</strain>
    </source>
</reference>
<proteinExistence type="predicted"/>
<feature type="transmembrane region" description="Helical" evidence="2">
    <location>
        <begin position="90"/>
        <end position="111"/>
    </location>
</feature>
<protein>
    <submittedName>
        <fullName evidence="3">Uncharacterized protein</fullName>
    </submittedName>
</protein>
<feature type="region of interest" description="Disordered" evidence="1">
    <location>
        <begin position="1"/>
        <end position="29"/>
    </location>
</feature>
<keyword evidence="4" id="KW-1185">Reference proteome</keyword>
<keyword evidence="2" id="KW-0812">Transmembrane</keyword>
<organism evidence="3 4">
    <name type="scientific">Kwoniella mangroviensis CBS 10435</name>
    <dbReference type="NCBI Taxonomy" id="1331196"/>
    <lineage>
        <taxon>Eukaryota</taxon>
        <taxon>Fungi</taxon>
        <taxon>Dikarya</taxon>
        <taxon>Basidiomycota</taxon>
        <taxon>Agaricomycotina</taxon>
        <taxon>Tremellomycetes</taxon>
        <taxon>Tremellales</taxon>
        <taxon>Cryptococcaceae</taxon>
        <taxon>Kwoniella</taxon>
    </lineage>
</organism>
<sequence>MSRSIQGAETFNDGGVADGGSAPSTEPQFSVRVYGDSNAEPYWQSIQSLDAKQSNILAQYFEGVSKELSKHRAAREQLKDTQKDLDFSNFGLRVLGLGILTYGALSLWSLGVDQECKARLRTALSECKNNLDWVRNNGFTMGEAEVDPNGTCPNDDGIVIEVSSMDQ</sequence>
<dbReference type="EMBL" id="KV700092">
    <property type="protein sequence ID" value="OCF54320.1"/>
    <property type="molecule type" value="Genomic_DNA"/>
</dbReference>
<evidence type="ECO:0000256" key="1">
    <source>
        <dbReference type="SAM" id="MobiDB-lite"/>
    </source>
</evidence>
<name>A0A1B9IG81_9TREE</name>
<keyword evidence="2" id="KW-0472">Membrane</keyword>
<keyword evidence="2" id="KW-1133">Transmembrane helix</keyword>
<dbReference type="Proteomes" id="UP000092583">
    <property type="component" value="Unassembled WGS sequence"/>
</dbReference>
<evidence type="ECO:0000313" key="3">
    <source>
        <dbReference type="EMBL" id="OCF54320.1"/>
    </source>
</evidence>